<evidence type="ECO:0000313" key="2">
    <source>
        <dbReference type="Proteomes" id="UP001295684"/>
    </source>
</evidence>
<dbReference type="EMBL" id="CAMPGE010014833">
    <property type="protein sequence ID" value="CAI2373482.1"/>
    <property type="molecule type" value="Genomic_DNA"/>
</dbReference>
<evidence type="ECO:0000313" key="1">
    <source>
        <dbReference type="EMBL" id="CAI2373482.1"/>
    </source>
</evidence>
<name>A0AAD1XIR0_EUPCR</name>
<comment type="caution">
    <text evidence="1">The sequence shown here is derived from an EMBL/GenBank/DDBJ whole genome shotgun (WGS) entry which is preliminary data.</text>
</comment>
<organism evidence="1 2">
    <name type="scientific">Euplotes crassus</name>
    <dbReference type="NCBI Taxonomy" id="5936"/>
    <lineage>
        <taxon>Eukaryota</taxon>
        <taxon>Sar</taxon>
        <taxon>Alveolata</taxon>
        <taxon>Ciliophora</taxon>
        <taxon>Intramacronucleata</taxon>
        <taxon>Spirotrichea</taxon>
        <taxon>Hypotrichia</taxon>
        <taxon>Euplotida</taxon>
        <taxon>Euplotidae</taxon>
        <taxon>Moneuplotes</taxon>
    </lineage>
</organism>
<reference evidence="1" key="1">
    <citation type="submission" date="2023-07" db="EMBL/GenBank/DDBJ databases">
        <authorList>
            <consortium name="AG Swart"/>
            <person name="Singh M."/>
            <person name="Singh A."/>
            <person name="Seah K."/>
            <person name="Emmerich C."/>
        </authorList>
    </citation>
    <scope>NUCLEOTIDE SEQUENCE</scope>
    <source>
        <strain evidence="1">DP1</strain>
    </source>
</reference>
<gene>
    <name evidence="1" type="ORF">ECRASSUSDP1_LOCUS14828</name>
</gene>
<proteinExistence type="predicted"/>
<protein>
    <submittedName>
        <fullName evidence="1">Uncharacterized protein</fullName>
    </submittedName>
</protein>
<sequence>MEFKNVPNLKLKGKHFDATHLGNMAKSGLENSDIYGTTYYTSQNYLTRQRGYNHSMANSNIDNQMYSTSYSSVRRRKQSRSKAAGSMKSHYASMTEVLTNIRPSHYFISLPRHSVSYIKTELPQSDSILAKNKNPQSPSKEQVQKLKEYINCNSQIQGWNGQPGIGLPSSRRKESDTMRKTLRNFQSLRRSIFDNQKKTNHANNRWRDSLGKVINSMTGENKINTKSQRTKPYYTFERKHKKDLKKMMSTDMHWKRKKKHNTSSVDTFQRIQKVRTDRSKPLTLRDNKFCFKKCELSHAQPRKDRIII</sequence>
<dbReference type="Proteomes" id="UP001295684">
    <property type="component" value="Unassembled WGS sequence"/>
</dbReference>
<keyword evidence="2" id="KW-1185">Reference proteome</keyword>
<accession>A0AAD1XIR0</accession>
<dbReference type="AlphaFoldDB" id="A0AAD1XIR0"/>